<dbReference type="InterPro" id="IPR009003">
    <property type="entry name" value="Peptidase_S1_PA"/>
</dbReference>
<dbReference type="Pfam" id="PF03781">
    <property type="entry name" value="FGE-sulfatase"/>
    <property type="match status" value="1"/>
</dbReference>
<proteinExistence type="predicted"/>
<feature type="region of interest" description="Disordered" evidence="1">
    <location>
        <begin position="73"/>
        <end position="94"/>
    </location>
</feature>
<feature type="compositionally biased region" description="Basic residues" evidence="1">
    <location>
        <begin position="73"/>
        <end position="83"/>
    </location>
</feature>
<dbReference type="SUPFAM" id="SSF50494">
    <property type="entry name" value="Trypsin-like serine proteases"/>
    <property type="match status" value="1"/>
</dbReference>
<dbReference type="InterPro" id="IPR043504">
    <property type="entry name" value="Peptidase_S1_PA_chymotrypsin"/>
</dbReference>
<dbReference type="CDD" id="cd00267">
    <property type="entry name" value="ABC_ATPase"/>
    <property type="match status" value="1"/>
</dbReference>
<dbReference type="EC" id="2.7.11.1" evidence="3"/>
<name>A0A518BKZ5_9BACT</name>
<dbReference type="Gene3D" id="3.90.1580.10">
    <property type="entry name" value="paralog of FGE (formylglycine-generating enzyme)"/>
    <property type="match status" value="1"/>
</dbReference>
<dbReference type="InterPro" id="IPR016187">
    <property type="entry name" value="CTDL_fold"/>
</dbReference>
<feature type="compositionally biased region" description="Basic and acidic residues" evidence="1">
    <location>
        <begin position="85"/>
        <end position="94"/>
    </location>
</feature>
<dbReference type="GO" id="GO:0004674">
    <property type="term" value="F:protein serine/threonine kinase activity"/>
    <property type="evidence" value="ECO:0007669"/>
    <property type="project" value="UniProtKB-EC"/>
</dbReference>
<dbReference type="Gene3D" id="3.40.50.300">
    <property type="entry name" value="P-loop containing nucleotide triphosphate hydrolases"/>
    <property type="match status" value="1"/>
</dbReference>
<keyword evidence="4" id="KW-1185">Reference proteome</keyword>
<dbReference type="AlphaFoldDB" id="A0A518BKZ5"/>
<dbReference type="GO" id="GO:0120147">
    <property type="term" value="F:formylglycine-generating oxidase activity"/>
    <property type="evidence" value="ECO:0007669"/>
    <property type="project" value="TreeGrafter"/>
</dbReference>
<feature type="region of interest" description="Disordered" evidence="1">
    <location>
        <begin position="986"/>
        <end position="1008"/>
    </location>
</feature>
<reference evidence="3 4" key="1">
    <citation type="submission" date="2019-02" db="EMBL/GenBank/DDBJ databases">
        <title>Deep-cultivation of Planctomycetes and their phenomic and genomic characterization uncovers novel biology.</title>
        <authorList>
            <person name="Wiegand S."/>
            <person name="Jogler M."/>
            <person name="Boedeker C."/>
            <person name="Pinto D."/>
            <person name="Vollmers J."/>
            <person name="Rivas-Marin E."/>
            <person name="Kohn T."/>
            <person name="Peeters S.H."/>
            <person name="Heuer A."/>
            <person name="Rast P."/>
            <person name="Oberbeckmann S."/>
            <person name="Bunk B."/>
            <person name="Jeske O."/>
            <person name="Meyerdierks A."/>
            <person name="Storesund J.E."/>
            <person name="Kallscheuer N."/>
            <person name="Luecker S."/>
            <person name="Lage O.M."/>
            <person name="Pohl T."/>
            <person name="Merkel B.J."/>
            <person name="Hornburger P."/>
            <person name="Mueller R.-W."/>
            <person name="Bruemmer F."/>
            <person name="Labrenz M."/>
            <person name="Spormann A.M."/>
            <person name="Op den Camp H."/>
            <person name="Overmann J."/>
            <person name="Amann R."/>
            <person name="Jetten M.S.M."/>
            <person name="Mascher T."/>
            <person name="Medema M.H."/>
            <person name="Devos D.P."/>
            <person name="Kaster A.-K."/>
            <person name="Ovreas L."/>
            <person name="Rohde M."/>
            <person name="Galperin M.Y."/>
            <person name="Jogler C."/>
        </authorList>
    </citation>
    <scope>NUCLEOTIDE SEQUENCE [LARGE SCALE GENOMIC DNA]</scope>
    <source>
        <strain evidence="3 4">Pla133</strain>
    </source>
</reference>
<organism evidence="3 4">
    <name type="scientific">Engelhardtia mirabilis</name>
    <dbReference type="NCBI Taxonomy" id="2528011"/>
    <lineage>
        <taxon>Bacteria</taxon>
        <taxon>Pseudomonadati</taxon>
        <taxon>Planctomycetota</taxon>
        <taxon>Planctomycetia</taxon>
        <taxon>Planctomycetia incertae sedis</taxon>
        <taxon>Engelhardtia</taxon>
    </lineage>
</organism>
<dbReference type="PANTHER" id="PTHR23150:SF19">
    <property type="entry name" value="FORMYLGLYCINE-GENERATING ENZYME"/>
    <property type="match status" value="1"/>
</dbReference>
<evidence type="ECO:0000313" key="4">
    <source>
        <dbReference type="Proteomes" id="UP000316921"/>
    </source>
</evidence>
<dbReference type="InterPro" id="IPR027417">
    <property type="entry name" value="P-loop_NTPase"/>
</dbReference>
<dbReference type="InterPro" id="IPR005532">
    <property type="entry name" value="SUMF_dom"/>
</dbReference>
<keyword evidence="3" id="KW-0808">Transferase</keyword>
<accession>A0A518BKZ5</accession>
<evidence type="ECO:0000259" key="2">
    <source>
        <dbReference type="PROSITE" id="PS50837"/>
    </source>
</evidence>
<feature type="domain" description="NACHT" evidence="2">
    <location>
        <begin position="322"/>
        <end position="450"/>
    </location>
</feature>
<dbReference type="Pfam" id="PF13365">
    <property type="entry name" value="Trypsin_2"/>
    <property type="match status" value="1"/>
</dbReference>
<dbReference type="SUPFAM" id="SSF52540">
    <property type="entry name" value="P-loop containing nucleoside triphosphate hydrolases"/>
    <property type="match status" value="1"/>
</dbReference>
<dbReference type="InterPro" id="IPR007111">
    <property type="entry name" value="NACHT_NTPase"/>
</dbReference>
<keyword evidence="3" id="KW-0418">Kinase</keyword>
<evidence type="ECO:0000256" key="1">
    <source>
        <dbReference type="SAM" id="MobiDB-lite"/>
    </source>
</evidence>
<dbReference type="InterPro" id="IPR042095">
    <property type="entry name" value="SUMF_sf"/>
</dbReference>
<dbReference type="Proteomes" id="UP000316921">
    <property type="component" value="Chromosome"/>
</dbReference>
<dbReference type="PANTHER" id="PTHR23150">
    <property type="entry name" value="SULFATASE MODIFYING FACTOR 1, 2"/>
    <property type="match status" value="1"/>
</dbReference>
<evidence type="ECO:0000313" key="3">
    <source>
        <dbReference type="EMBL" id="QDU67645.1"/>
    </source>
</evidence>
<protein>
    <submittedName>
        <fullName evidence="3">Serine/threonine-protein kinase pkn1</fullName>
        <ecNumber evidence="3">2.7.11.1</ecNumber>
    </submittedName>
</protein>
<dbReference type="InterPro" id="IPR051043">
    <property type="entry name" value="Sulfatase_Mod_Factor_Kinase"/>
</dbReference>
<sequence length="1074" mass="118910">MKDPEIWPPWLVRIRAQQGNEEGVGAGLLIAPDLVLTAWHVVNVDGKYRGTATSGGTPMAAARIDLEIGGKHRRSIPTPHQRHVSFADKPVDDEGQGRDYDLALVRLEEDPVPIDSGDLLPIARGVRRLEYLALGDLGPDEPFQVVGFPGGSLRTKRFDDGAPDPERAGDEFYEVHLGHRVPEGYSGGPILAEVDGQALCLGLASLGGATVGSSVQTFSGAIIEFLDQQKVLRREGDRLQVPTEDLGRLLLRRPLECIAERNDRLPPILSRSARKEWKLHDLFQERIVVDRAATGGGDSDGNAKAGGLRELVDWTPTVDSPPRWVLRGAGGTGKTTLLRHLAFELAREANQAGDGAALPPVAIFLRLPLIVRRGPDWRAALFDELRDRVDRAAILTRALSSRVSEPRILLLLDGLDEVDAGEVTENTISLLLQGLPDHLPGVGLVVGTRPTGFDDREPALTRHWNTASVEPLDRDHQIRLVTEVSKAIGRPCSEKATAAWVHQISRDERFADIRGNPLWLTLAALAVDPETGAPPPSMSGLLAKAVDHLVMGMHRGDLEPRARRRRTPVAGPIPSAARPVLGTIALAMTLQRQDELRFDDLVEVCKNLRKRADHDVRGSDELWARLTEAWELLEDDSEESILDQLSLGTDILSPLEEDGEQVEDGGSDADELWSFRHRTVKEFLSADQLRRMLEGDDAPHAQQLIEAGLDADLEGSVRHWAGPAALLVEMLDDATGAERVLRCLAPRDPEAARRALLGRPNATVGSIHIVLASLEKEGDRAAVIEQIDRLIEDRQEAFDLLRSLGLDPRIRADLYFVDEALLAFGVRHEDLADEADAARLRIYEELPVEPTWRAPFERTFGDPGVPLWRPVTRHLTFGYGDRELEQVTEQPFQISAVPVTEEMYRIFDPHDDQRKSEPGLLPARSVSWWGAMAFCRWAGAKLGFGLAGSLPTERQWECAARAGTESDYWFGPEALDEHGWYGQNSESRAHDVATRPPNGDRPQQPNPNGLFDVHGNVWEWCVDLFGRDGPRRVLRGGCFWYAAASCRSGFRYWDHPADRDRLRGFRVVLPADLR</sequence>
<gene>
    <name evidence="3" type="primary">pkn1_6</name>
    <name evidence="3" type="ORF">Pla133_27330</name>
</gene>
<dbReference type="Pfam" id="PF05729">
    <property type="entry name" value="NACHT"/>
    <property type="match status" value="1"/>
</dbReference>
<dbReference type="Gene3D" id="2.40.10.10">
    <property type="entry name" value="Trypsin-like serine proteases"/>
    <property type="match status" value="1"/>
</dbReference>
<dbReference type="RefSeq" id="WP_145065990.1">
    <property type="nucleotide sequence ID" value="NZ_CP036287.1"/>
</dbReference>
<dbReference type="KEGG" id="pbap:Pla133_27330"/>
<dbReference type="SUPFAM" id="SSF56436">
    <property type="entry name" value="C-type lectin-like"/>
    <property type="match status" value="1"/>
</dbReference>
<dbReference type="EMBL" id="CP036287">
    <property type="protein sequence ID" value="QDU67645.1"/>
    <property type="molecule type" value="Genomic_DNA"/>
</dbReference>
<dbReference type="PROSITE" id="PS50837">
    <property type="entry name" value="NACHT"/>
    <property type="match status" value="1"/>
</dbReference>